<feature type="binding site" evidence="7">
    <location>
        <position position="277"/>
    </location>
    <ligand>
        <name>Zn(2+)</name>
        <dbReference type="ChEBI" id="CHEBI:29105"/>
        <note>catalytic</note>
    </ligand>
</feature>
<feature type="transmembrane region" description="Helical" evidence="9">
    <location>
        <begin position="287"/>
        <end position="305"/>
    </location>
</feature>
<feature type="transmembrane region" description="Helical" evidence="9">
    <location>
        <begin position="6"/>
        <end position="25"/>
    </location>
</feature>
<dbReference type="InterPro" id="IPR001915">
    <property type="entry name" value="Peptidase_M48"/>
</dbReference>
<feature type="transmembrane region" description="Helical" evidence="9">
    <location>
        <begin position="170"/>
        <end position="194"/>
    </location>
</feature>
<dbReference type="Gene3D" id="3.30.2010.10">
    <property type="entry name" value="Metalloproteases ('zincins'), catalytic domain"/>
    <property type="match status" value="1"/>
</dbReference>
<dbReference type="AlphaFoldDB" id="A0A367ZP03"/>
<evidence type="ECO:0000256" key="1">
    <source>
        <dbReference type="ARBA" id="ARBA00022670"/>
    </source>
</evidence>
<feature type="transmembrane region" description="Helical" evidence="9">
    <location>
        <begin position="61"/>
        <end position="82"/>
    </location>
</feature>
<keyword evidence="5 8" id="KW-0482">Metalloprotease</keyword>
<evidence type="ECO:0000256" key="4">
    <source>
        <dbReference type="ARBA" id="ARBA00022833"/>
    </source>
</evidence>
<dbReference type="InterPro" id="IPR032456">
    <property type="entry name" value="Peptidase_M48_N"/>
</dbReference>
<dbReference type="GO" id="GO:0004222">
    <property type="term" value="F:metalloendopeptidase activity"/>
    <property type="evidence" value="ECO:0007669"/>
    <property type="project" value="InterPro"/>
</dbReference>
<keyword evidence="1 8" id="KW-0645">Protease</keyword>
<feature type="transmembrane region" description="Helical" evidence="9">
    <location>
        <begin position="94"/>
        <end position="121"/>
    </location>
</feature>
<gene>
    <name evidence="12" type="ORF">OZSIB_4243</name>
</gene>
<dbReference type="GO" id="GO:0046872">
    <property type="term" value="F:metal ion binding"/>
    <property type="evidence" value="ECO:0007669"/>
    <property type="project" value="UniProtKB-KW"/>
</dbReference>
<feature type="domain" description="Peptidase M48" evidence="10">
    <location>
        <begin position="205"/>
        <end position="409"/>
    </location>
</feature>
<evidence type="ECO:0000259" key="10">
    <source>
        <dbReference type="Pfam" id="PF01435"/>
    </source>
</evidence>
<feature type="binding site" evidence="7">
    <location>
        <position position="351"/>
    </location>
    <ligand>
        <name>Zn(2+)</name>
        <dbReference type="ChEBI" id="CHEBI:29105"/>
        <note>catalytic</note>
    </ligand>
</feature>
<evidence type="ECO:0000256" key="6">
    <source>
        <dbReference type="PIRSR" id="PIRSR627057-1"/>
    </source>
</evidence>
<evidence type="ECO:0000313" key="13">
    <source>
        <dbReference type="Proteomes" id="UP000252355"/>
    </source>
</evidence>
<evidence type="ECO:0000256" key="7">
    <source>
        <dbReference type="PIRSR" id="PIRSR627057-2"/>
    </source>
</evidence>
<name>A0A367ZP03_9BACT</name>
<evidence type="ECO:0000256" key="8">
    <source>
        <dbReference type="RuleBase" id="RU003983"/>
    </source>
</evidence>
<evidence type="ECO:0000313" key="12">
    <source>
        <dbReference type="EMBL" id="RCK79489.1"/>
    </source>
</evidence>
<evidence type="ECO:0000256" key="5">
    <source>
        <dbReference type="ARBA" id="ARBA00023049"/>
    </source>
</evidence>
<dbReference type="InterPro" id="IPR027057">
    <property type="entry name" value="CAXX_Prtase_1"/>
</dbReference>
<keyword evidence="2 7" id="KW-0479">Metal-binding</keyword>
<feature type="active site" evidence="6">
    <location>
        <position position="274"/>
    </location>
</feature>
<evidence type="ECO:0000259" key="11">
    <source>
        <dbReference type="Pfam" id="PF16491"/>
    </source>
</evidence>
<comment type="caution">
    <text evidence="12">The sequence shown here is derived from an EMBL/GenBank/DDBJ whole genome shotgun (WGS) entry which is preliminary data.</text>
</comment>
<dbReference type="CDD" id="cd07343">
    <property type="entry name" value="M48A_Zmpste24p_like"/>
    <property type="match status" value="1"/>
</dbReference>
<comment type="similarity">
    <text evidence="8">Belongs to the peptidase M48 family.</text>
</comment>
<feature type="active site" description="Proton donor" evidence="6">
    <location>
        <position position="355"/>
    </location>
</feature>
<evidence type="ECO:0000256" key="2">
    <source>
        <dbReference type="ARBA" id="ARBA00022723"/>
    </source>
</evidence>
<dbReference type="Pfam" id="PF01435">
    <property type="entry name" value="Peptidase_M48"/>
    <property type="match status" value="1"/>
</dbReference>
<dbReference type="EMBL" id="QOQW01000012">
    <property type="protein sequence ID" value="RCK79489.1"/>
    <property type="molecule type" value="Genomic_DNA"/>
</dbReference>
<sequence>MLRLFWLLIILWILLRGGLLWLGWVGNPDPAARQRVLTYFTPDDIVRGETYFRHGFWARAVVGYWQMAFLLLGIFSGFFAALHARCEALAGGGFWGGSLLFLVAFQALYSLAVLPFSYYLGHICEQEMGFSTMTAAQWLWRWAKGFAVSTVVQAAGVLLFLWVVRTFPRAWPVVVPSATTAYGVVLTLLFPVLVTPLFYEQKPLADGPLKERILAIAARAGVPVEGIYEIDESRYSKHTNAYFTGLGSRKRIVLYDTLIKSHTVDEAALIFAHEVGHWQHDHMAKGIALGFLGGLVGCVALWWVFPWLQAETAFRLQPLWSAANVPFFAVVTMVGNLLLAPIEAQISQHFERQADRASLDLTGLRQVFIEAEVRLARDNRSHLLPHPWRVFWLFSHPPAIERIAMAETWIPPAQPR</sequence>
<feature type="transmembrane region" description="Helical" evidence="9">
    <location>
        <begin position="325"/>
        <end position="342"/>
    </location>
</feature>
<dbReference type="Proteomes" id="UP000252355">
    <property type="component" value="Unassembled WGS sequence"/>
</dbReference>
<feature type="binding site" evidence="7">
    <location>
        <position position="273"/>
    </location>
    <ligand>
        <name>Zn(2+)</name>
        <dbReference type="ChEBI" id="CHEBI:29105"/>
        <note>catalytic</note>
    </ligand>
</feature>
<comment type="cofactor">
    <cofactor evidence="7 8">
        <name>Zn(2+)</name>
        <dbReference type="ChEBI" id="CHEBI:29105"/>
    </cofactor>
    <text evidence="7 8">Binds 1 zinc ion per subunit.</text>
</comment>
<evidence type="ECO:0000256" key="3">
    <source>
        <dbReference type="ARBA" id="ARBA00022801"/>
    </source>
</evidence>
<keyword evidence="9" id="KW-0472">Membrane</keyword>
<feature type="transmembrane region" description="Helical" evidence="9">
    <location>
        <begin position="142"/>
        <end position="164"/>
    </location>
</feature>
<dbReference type="PANTHER" id="PTHR10120">
    <property type="entry name" value="CAAX PRENYL PROTEASE 1"/>
    <property type="match status" value="1"/>
</dbReference>
<dbReference type="Pfam" id="PF16491">
    <property type="entry name" value="Peptidase_M48_N"/>
    <property type="match status" value="1"/>
</dbReference>
<organism evidence="12 13">
    <name type="scientific">Candidatus Ozemobacter sibiricus</name>
    <dbReference type="NCBI Taxonomy" id="2268124"/>
    <lineage>
        <taxon>Bacteria</taxon>
        <taxon>Candidatus Ozemobacteria</taxon>
        <taxon>Candidatus Ozemobacterales</taxon>
        <taxon>Candidatus Ozemobacteraceae</taxon>
        <taxon>Candidatus Ozemobacter</taxon>
    </lineage>
</organism>
<keyword evidence="3 8" id="KW-0378">Hydrolase</keyword>
<keyword evidence="9" id="KW-0812">Transmembrane</keyword>
<reference evidence="12 13" key="1">
    <citation type="submission" date="2018-05" db="EMBL/GenBank/DDBJ databases">
        <title>A metagenomic window into the 2 km-deep terrestrial subsurface aquifer revealed taxonomically and functionally diverse microbial community comprising novel uncultured bacterial lineages.</title>
        <authorList>
            <person name="Kadnikov V.V."/>
            <person name="Mardanov A.V."/>
            <person name="Beletsky A.V."/>
            <person name="Banks D."/>
            <person name="Pimenov N.V."/>
            <person name="Frank Y.A."/>
            <person name="Karnachuk O.V."/>
            <person name="Ravin N.V."/>
        </authorList>
    </citation>
    <scope>NUCLEOTIDE SEQUENCE [LARGE SCALE GENOMIC DNA]</scope>
    <source>
        <strain evidence="12">BY5</strain>
    </source>
</reference>
<dbReference type="GO" id="GO:0071586">
    <property type="term" value="P:CAAX-box protein processing"/>
    <property type="evidence" value="ECO:0007669"/>
    <property type="project" value="InterPro"/>
</dbReference>
<keyword evidence="4 7" id="KW-0862">Zinc</keyword>
<evidence type="ECO:0000256" key="9">
    <source>
        <dbReference type="SAM" id="Phobius"/>
    </source>
</evidence>
<protein>
    <submittedName>
        <fullName evidence="12">Ste24 endopeptidase</fullName>
    </submittedName>
</protein>
<feature type="domain" description="CAAX prenyl protease 1 N-terminal" evidence="11">
    <location>
        <begin position="39"/>
        <end position="199"/>
    </location>
</feature>
<proteinExistence type="inferred from homology"/>
<keyword evidence="9" id="KW-1133">Transmembrane helix</keyword>
<accession>A0A367ZP03</accession>